<dbReference type="InterPro" id="IPR023214">
    <property type="entry name" value="HAD_sf"/>
</dbReference>
<reference evidence="10" key="2">
    <citation type="submission" date="2020-09" db="EMBL/GenBank/DDBJ databases">
        <authorList>
            <person name="Sun Q."/>
            <person name="Kim S."/>
        </authorList>
    </citation>
    <scope>NUCLEOTIDE SEQUENCE</scope>
    <source>
        <strain evidence="10">KCTC 42249</strain>
    </source>
</reference>
<dbReference type="Proteomes" id="UP000630142">
    <property type="component" value="Unassembled WGS sequence"/>
</dbReference>
<dbReference type="SFLD" id="SFLDG01129">
    <property type="entry name" value="C1.5:_HAD__Beta-PGM__Phosphata"/>
    <property type="match status" value="1"/>
</dbReference>
<dbReference type="SFLD" id="SFLDG01135">
    <property type="entry name" value="C1.5.6:_HAD__Beta-PGM__Phospha"/>
    <property type="match status" value="1"/>
</dbReference>
<keyword evidence="6" id="KW-0479">Metal-binding</keyword>
<sequence>MTSWPKAVLFDFDGTLIDSALDIHAATNMLLARDGLGPVSLDDVKAMIGEGTRKLVDRAFAAAGRPLNEAELDDKYGQMVPLYAANLTKLTQLMPGTADALAALHQQGIAMALVTNKPDFAIAEILGHFDLTRYFPVIVGGDSGVPHKPAPDMLFLALSKLGVEAADAVFVGDSPADARSAHAAGMKLVLIEGGYSREPLESLGADVVLHDMSELNAALTRLAPQG</sequence>
<dbReference type="InterPro" id="IPR023198">
    <property type="entry name" value="PGP-like_dom2"/>
</dbReference>
<dbReference type="InterPro" id="IPR050155">
    <property type="entry name" value="HAD-like_hydrolase_sf"/>
</dbReference>
<keyword evidence="11" id="KW-1185">Reference proteome</keyword>
<evidence type="ECO:0000256" key="7">
    <source>
        <dbReference type="ARBA" id="ARBA00022801"/>
    </source>
</evidence>
<evidence type="ECO:0000313" key="11">
    <source>
        <dbReference type="Proteomes" id="UP000630142"/>
    </source>
</evidence>
<dbReference type="GO" id="GO:0046872">
    <property type="term" value="F:metal ion binding"/>
    <property type="evidence" value="ECO:0007669"/>
    <property type="project" value="UniProtKB-KW"/>
</dbReference>
<comment type="caution">
    <text evidence="10">The sequence shown here is derived from an EMBL/GenBank/DDBJ whole genome shotgun (WGS) entry which is preliminary data.</text>
</comment>
<protein>
    <recommendedName>
        <fullName evidence="5">phosphoglycolate phosphatase</fullName>
        <ecNumber evidence="5">3.1.3.18</ecNumber>
    </recommendedName>
</protein>
<evidence type="ECO:0000256" key="4">
    <source>
        <dbReference type="ARBA" id="ARBA00006171"/>
    </source>
</evidence>
<dbReference type="Pfam" id="PF13419">
    <property type="entry name" value="HAD_2"/>
    <property type="match status" value="1"/>
</dbReference>
<dbReference type="PANTHER" id="PTHR43434">
    <property type="entry name" value="PHOSPHOGLYCOLATE PHOSPHATASE"/>
    <property type="match status" value="1"/>
</dbReference>
<dbReference type="SUPFAM" id="SSF56784">
    <property type="entry name" value="HAD-like"/>
    <property type="match status" value="1"/>
</dbReference>
<evidence type="ECO:0000256" key="8">
    <source>
        <dbReference type="ARBA" id="ARBA00022842"/>
    </source>
</evidence>
<proteinExistence type="inferred from homology"/>
<comment type="cofactor">
    <cofactor evidence="2">
        <name>Mg(2+)</name>
        <dbReference type="ChEBI" id="CHEBI:18420"/>
    </cofactor>
</comment>
<dbReference type="Gene3D" id="3.40.50.1000">
    <property type="entry name" value="HAD superfamily/HAD-like"/>
    <property type="match status" value="1"/>
</dbReference>
<keyword evidence="9" id="KW-0119">Carbohydrate metabolism</keyword>
<dbReference type="SFLD" id="SFLDS00003">
    <property type="entry name" value="Haloacid_Dehalogenase"/>
    <property type="match status" value="1"/>
</dbReference>
<evidence type="ECO:0000256" key="6">
    <source>
        <dbReference type="ARBA" id="ARBA00022723"/>
    </source>
</evidence>
<dbReference type="NCBIfam" id="TIGR01449">
    <property type="entry name" value="PGP_bact"/>
    <property type="match status" value="1"/>
</dbReference>
<evidence type="ECO:0000313" key="10">
    <source>
        <dbReference type="EMBL" id="GHD18845.1"/>
    </source>
</evidence>
<evidence type="ECO:0000256" key="9">
    <source>
        <dbReference type="ARBA" id="ARBA00023277"/>
    </source>
</evidence>
<dbReference type="PRINTS" id="PR00413">
    <property type="entry name" value="HADHALOGNASE"/>
</dbReference>
<comment type="pathway">
    <text evidence="3">Organic acid metabolism; glycolate biosynthesis; glycolate from 2-phosphoglycolate: step 1/1.</text>
</comment>
<comment type="catalytic activity">
    <reaction evidence="1">
        <text>2-phosphoglycolate + H2O = glycolate + phosphate</text>
        <dbReference type="Rhea" id="RHEA:14369"/>
        <dbReference type="ChEBI" id="CHEBI:15377"/>
        <dbReference type="ChEBI" id="CHEBI:29805"/>
        <dbReference type="ChEBI" id="CHEBI:43474"/>
        <dbReference type="ChEBI" id="CHEBI:58033"/>
        <dbReference type="EC" id="3.1.3.18"/>
    </reaction>
</comment>
<keyword evidence="7" id="KW-0378">Hydrolase</keyword>
<dbReference type="GO" id="GO:0005975">
    <property type="term" value="P:carbohydrate metabolic process"/>
    <property type="evidence" value="ECO:0007669"/>
    <property type="project" value="InterPro"/>
</dbReference>
<keyword evidence="8" id="KW-0460">Magnesium</keyword>
<name>A0A8J3GLL3_9HYPH</name>
<evidence type="ECO:0000256" key="1">
    <source>
        <dbReference type="ARBA" id="ARBA00000830"/>
    </source>
</evidence>
<dbReference type="GO" id="GO:0005829">
    <property type="term" value="C:cytosol"/>
    <property type="evidence" value="ECO:0007669"/>
    <property type="project" value="TreeGrafter"/>
</dbReference>
<reference evidence="10" key="1">
    <citation type="journal article" date="2014" name="Int. J. Syst. Evol. Microbiol.">
        <title>Complete genome sequence of Corynebacterium casei LMG S-19264T (=DSM 44701T), isolated from a smear-ripened cheese.</title>
        <authorList>
            <consortium name="US DOE Joint Genome Institute (JGI-PGF)"/>
            <person name="Walter F."/>
            <person name="Albersmeier A."/>
            <person name="Kalinowski J."/>
            <person name="Ruckert C."/>
        </authorList>
    </citation>
    <scope>NUCLEOTIDE SEQUENCE</scope>
    <source>
        <strain evidence="10">KCTC 42249</strain>
    </source>
</reference>
<dbReference type="EMBL" id="BMZQ01000002">
    <property type="protein sequence ID" value="GHD18845.1"/>
    <property type="molecule type" value="Genomic_DNA"/>
</dbReference>
<dbReference type="InterPro" id="IPR036412">
    <property type="entry name" value="HAD-like_sf"/>
</dbReference>
<dbReference type="GO" id="GO:0006281">
    <property type="term" value="P:DNA repair"/>
    <property type="evidence" value="ECO:0007669"/>
    <property type="project" value="TreeGrafter"/>
</dbReference>
<organism evidence="10 11">
    <name type="scientific">Tianweitania populi</name>
    <dbReference type="NCBI Taxonomy" id="1607949"/>
    <lineage>
        <taxon>Bacteria</taxon>
        <taxon>Pseudomonadati</taxon>
        <taxon>Pseudomonadota</taxon>
        <taxon>Alphaproteobacteria</taxon>
        <taxon>Hyphomicrobiales</taxon>
        <taxon>Phyllobacteriaceae</taxon>
        <taxon>Tianweitania</taxon>
    </lineage>
</organism>
<dbReference type="GO" id="GO:0008967">
    <property type="term" value="F:phosphoglycolate phosphatase activity"/>
    <property type="evidence" value="ECO:0007669"/>
    <property type="project" value="UniProtKB-EC"/>
</dbReference>
<evidence type="ECO:0000256" key="5">
    <source>
        <dbReference type="ARBA" id="ARBA00013078"/>
    </source>
</evidence>
<dbReference type="InterPro" id="IPR006439">
    <property type="entry name" value="HAD-SF_hydro_IA"/>
</dbReference>
<evidence type="ECO:0000256" key="2">
    <source>
        <dbReference type="ARBA" id="ARBA00001946"/>
    </source>
</evidence>
<evidence type="ECO:0000256" key="3">
    <source>
        <dbReference type="ARBA" id="ARBA00004818"/>
    </source>
</evidence>
<dbReference type="InterPro" id="IPR041492">
    <property type="entry name" value="HAD_2"/>
</dbReference>
<dbReference type="EC" id="3.1.3.18" evidence="5"/>
<dbReference type="NCBIfam" id="TIGR01549">
    <property type="entry name" value="HAD-SF-IA-v1"/>
    <property type="match status" value="1"/>
</dbReference>
<gene>
    <name evidence="10" type="ORF">GCM10016234_29830</name>
</gene>
<dbReference type="PANTHER" id="PTHR43434:SF1">
    <property type="entry name" value="PHOSPHOGLYCOLATE PHOSPHATASE"/>
    <property type="match status" value="1"/>
</dbReference>
<dbReference type="Gene3D" id="1.10.150.240">
    <property type="entry name" value="Putative phosphatase, domain 2"/>
    <property type="match status" value="1"/>
</dbReference>
<dbReference type="InterPro" id="IPR037512">
    <property type="entry name" value="PGPase_prok"/>
</dbReference>
<dbReference type="AlphaFoldDB" id="A0A8J3GLL3"/>
<dbReference type="NCBIfam" id="TIGR01509">
    <property type="entry name" value="HAD-SF-IA-v3"/>
    <property type="match status" value="1"/>
</dbReference>
<accession>A0A8J3GLL3</accession>
<dbReference type="RefSeq" id="WP_189505209.1">
    <property type="nucleotide sequence ID" value="NZ_BMZQ01000002.1"/>
</dbReference>
<comment type="similarity">
    <text evidence="4">Belongs to the HAD-like hydrolase superfamily. CbbY/CbbZ/Gph/YieH family.</text>
</comment>